<dbReference type="InterPro" id="IPR007809">
    <property type="entry name" value="FlgN-like"/>
</dbReference>
<dbReference type="GO" id="GO:0044780">
    <property type="term" value="P:bacterial-type flagellum assembly"/>
    <property type="evidence" value="ECO:0007669"/>
    <property type="project" value="InterPro"/>
</dbReference>
<proteinExistence type="predicted"/>
<dbReference type="EMBL" id="CP162599">
    <property type="protein sequence ID" value="XDK33731.1"/>
    <property type="molecule type" value="Genomic_DNA"/>
</dbReference>
<evidence type="ECO:0000313" key="3">
    <source>
        <dbReference type="EMBL" id="XDK33731.1"/>
    </source>
</evidence>
<keyword evidence="3" id="KW-0282">Flagellum</keyword>
<dbReference type="InterPro" id="IPR036679">
    <property type="entry name" value="FlgN-like_sf"/>
</dbReference>
<keyword evidence="1" id="KW-1005">Bacterial flagellum biogenesis</keyword>
<organism evidence="3">
    <name type="scientific">Ornithinibacillus sp. 4-3</name>
    <dbReference type="NCBI Taxonomy" id="3231488"/>
    <lineage>
        <taxon>Bacteria</taxon>
        <taxon>Bacillati</taxon>
        <taxon>Bacillota</taxon>
        <taxon>Bacilli</taxon>
        <taxon>Bacillales</taxon>
        <taxon>Bacillaceae</taxon>
        <taxon>Ornithinibacillus</taxon>
    </lineage>
</organism>
<gene>
    <name evidence="3" type="ORF">AB4Y30_05095</name>
</gene>
<feature type="coiled-coil region" evidence="2">
    <location>
        <begin position="86"/>
        <end position="123"/>
    </location>
</feature>
<name>A0AB39HU44_9BACI</name>
<evidence type="ECO:0000256" key="1">
    <source>
        <dbReference type="ARBA" id="ARBA00022795"/>
    </source>
</evidence>
<dbReference type="AlphaFoldDB" id="A0AB39HU44"/>
<keyword evidence="3" id="KW-0969">Cilium</keyword>
<keyword evidence="2" id="KW-0175">Coiled coil</keyword>
<accession>A0AB39HU44</accession>
<dbReference type="RefSeq" id="WP_368654409.1">
    <property type="nucleotide sequence ID" value="NZ_CP162599.1"/>
</dbReference>
<dbReference type="SUPFAM" id="SSF140566">
    <property type="entry name" value="FlgN-like"/>
    <property type="match status" value="1"/>
</dbReference>
<reference evidence="3" key="1">
    <citation type="submission" date="2024-07" db="EMBL/GenBank/DDBJ databases">
        <title>Halotolerant mesophilic bacterium Ornithinibacillus sp. 4-3, sp. nov., isolated from soil.</title>
        <authorList>
            <person name="Sidarenka A.V."/>
            <person name="Guliayeva D.E."/>
            <person name="Leanovich S.I."/>
            <person name="Hileuskaya K.S."/>
            <person name="Akhremchuk A.E."/>
            <person name="Sikolenko M.A."/>
            <person name="Valentovich L.N."/>
        </authorList>
    </citation>
    <scope>NUCLEOTIDE SEQUENCE</scope>
    <source>
        <strain evidence="3">4-3</strain>
    </source>
</reference>
<dbReference type="Gene3D" id="1.20.58.300">
    <property type="entry name" value="FlgN-like"/>
    <property type="match status" value="1"/>
</dbReference>
<sequence length="160" mass="18623">MSTQSIIAVLQQLIEIHQDMIKLSEEKTEIIKEGSVEKLQKQLVREQKLIRLLEQAENNRQQEVISWYRQADRPLEEITITNILNVLEDEEERNALEEAAVQLANAVMKLKQQEQLNHSLLQQSMQFVQFSLNMINPTIENFNYGNQQTGNNRSVFDSKA</sequence>
<evidence type="ECO:0000256" key="2">
    <source>
        <dbReference type="SAM" id="Coils"/>
    </source>
</evidence>
<dbReference type="Pfam" id="PF05130">
    <property type="entry name" value="FlgN"/>
    <property type="match status" value="1"/>
</dbReference>
<protein>
    <submittedName>
        <fullName evidence="3">Flagellar protein FlgN</fullName>
    </submittedName>
</protein>
<keyword evidence="3" id="KW-0966">Cell projection</keyword>